<name>A0A409XWB6_PSICY</name>
<evidence type="ECO:0000256" key="2">
    <source>
        <dbReference type="SAM" id="SignalP"/>
    </source>
</evidence>
<proteinExistence type="predicted"/>
<keyword evidence="1" id="KW-1133">Transmembrane helix</keyword>
<evidence type="ECO:0000313" key="4">
    <source>
        <dbReference type="Proteomes" id="UP000283269"/>
    </source>
</evidence>
<dbReference type="AlphaFoldDB" id="A0A409XWB6"/>
<keyword evidence="1" id="KW-0812">Transmembrane</keyword>
<organism evidence="3 4">
    <name type="scientific">Psilocybe cyanescens</name>
    <dbReference type="NCBI Taxonomy" id="93625"/>
    <lineage>
        <taxon>Eukaryota</taxon>
        <taxon>Fungi</taxon>
        <taxon>Dikarya</taxon>
        <taxon>Basidiomycota</taxon>
        <taxon>Agaricomycotina</taxon>
        <taxon>Agaricomycetes</taxon>
        <taxon>Agaricomycetidae</taxon>
        <taxon>Agaricales</taxon>
        <taxon>Agaricineae</taxon>
        <taxon>Strophariaceae</taxon>
        <taxon>Psilocybe</taxon>
    </lineage>
</organism>
<gene>
    <name evidence="3" type="ORF">CVT25_000622</name>
</gene>
<sequence length="122" mass="13472">MGMADLSLNSLILFDLLQMPTLTCRICTSLNRTCPTNQMISSEIYGPRDHTLALDGLIESQPSRDLIRAATLWLLAGGISLIELIMAIYKSTGKVTLTILSQMTTPSQKQKDHRVPHFLDGV</sequence>
<feature type="chain" id="PRO_5019444399" evidence="2">
    <location>
        <begin position="24"/>
        <end position="122"/>
    </location>
</feature>
<dbReference type="Proteomes" id="UP000283269">
    <property type="component" value="Unassembled WGS sequence"/>
</dbReference>
<keyword evidence="4" id="KW-1185">Reference proteome</keyword>
<comment type="caution">
    <text evidence="3">The sequence shown here is derived from an EMBL/GenBank/DDBJ whole genome shotgun (WGS) entry which is preliminary data.</text>
</comment>
<keyword evidence="2" id="KW-0732">Signal</keyword>
<evidence type="ECO:0000313" key="3">
    <source>
        <dbReference type="EMBL" id="PPQ95054.1"/>
    </source>
</evidence>
<feature type="transmembrane region" description="Helical" evidence="1">
    <location>
        <begin position="70"/>
        <end position="89"/>
    </location>
</feature>
<protein>
    <submittedName>
        <fullName evidence="3">Uncharacterized protein</fullName>
    </submittedName>
</protein>
<accession>A0A409XWB6</accession>
<keyword evidence="1" id="KW-0472">Membrane</keyword>
<feature type="signal peptide" evidence="2">
    <location>
        <begin position="1"/>
        <end position="23"/>
    </location>
</feature>
<dbReference type="EMBL" id="NHYD01000141">
    <property type="protein sequence ID" value="PPQ95054.1"/>
    <property type="molecule type" value="Genomic_DNA"/>
</dbReference>
<reference evidence="3 4" key="1">
    <citation type="journal article" date="2018" name="Evol. Lett.">
        <title>Horizontal gene cluster transfer increased hallucinogenic mushroom diversity.</title>
        <authorList>
            <person name="Reynolds H.T."/>
            <person name="Vijayakumar V."/>
            <person name="Gluck-Thaler E."/>
            <person name="Korotkin H.B."/>
            <person name="Matheny P.B."/>
            <person name="Slot J.C."/>
        </authorList>
    </citation>
    <scope>NUCLEOTIDE SEQUENCE [LARGE SCALE GENOMIC DNA]</scope>
    <source>
        <strain evidence="3 4">2631</strain>
    </source>
</reference>
<evidence type="ECO:0000256" key="1">
    <source>
        <dbReference type="SAM" id="Phobius"/>
    </source>
</evidence>
<dbReference type="InParanoid" id="A0A409XWB6"/>